<dbReference type="InterPro" id="IPR025996">
    <property type="entry name" value="MT1864/Rv1816-like_C"/>
</dbReference>
<dbReference type="EMBL" id="CP024915">
    <property type="protein sequence ID" value="AUZ88823.1"/>
    <property type="molecule type" value="Genomic_DNA"/>
</dbReference>
<accession>A0A2L0UHW2</accession>
<dbReference type="SUPFAM" id="SSF46689">
    <property type="entry name" value="Homeodomain-like"/>
    <property type="match status" value="1"/>
</dbReference>
<dbReference type="RefSeq" id="WP_133082688.1">
    <property type="nucleotide sequence ID" value="NZ_CP024915.1"/>
</dbReference>
<sequence length="240" mass="25421">MAGTPRERAREQTLSDITLIGRRQLGEVGAAALSLRAVARELGVVSSAVYRYVANRDELLTLLVVDAYRELGDEVDAAVDSAPQAALGRFTALAGAVRAWAVREPSRYALLYGSPVPGYEAPAEQTTTQGTRVVTLLAHIVDDAWRAGNLHGAAGPAPTRLAGDYRVIRDQLSLAAPDDVLAATVQAWSALFGAVSFEVFGQYGTDTFSDPDALHDYTVARLAAQLGLRDVGVQDAQGTA</sequence>
<evidence type="ECO:0000256" key="4">
    <source>
        <dbReference type="PROSITE-ProRule" id="PRU00335"/>
    </source>
</evidence>
<dbReference type="GO" id="GO:0003677">
    <property type="term" value="F:DNA binding"/>
    <property type="evidence" value="ECO:0007669"/>
    <property type="project" value="UniProtKB-UniRule"/>
</dbReference>
<evidence type="ECO:0000256" key="1">
    <source>
        <dbReference type="ARBA" id="ARBA00023015"/>
    </source>
</evidence>
<dbReference type="InterPro" id="IPR001647">
    <property type="entry name" value="HTH_TetR"/>
</dbReference>
<organism evidence="6 7">
    <name type="scientific">Arthrobacter agilis</name>
    <dbReference type="NCBI Taxonomy" id="37921"/>
    <lineage>
        <taxon>Bacteria</taxon>
        <taxon>Bacillati</taxon>
        <taxon>Actinomycetota</taxon>
        <taxon>Actinomycetes</taxon>
        <taxon>Micrococcales</taxon>
        <taxon>Micrococcaceae</taxon>
        <taxon>Arthrobacter</taxon>
    </lineage>
</organism>
<feature type="DNA-binding region" description="H-T-H motif" evidence="4">
    <location>
        <begin position="34"/>
        <end position="53"/>
    </location>
</feature>
<evidence type="ECO:0000313" key="6">
    <source>
        <dbReference type="EMBL" id="AUZ88823.1"/>
    </source>
</evidence>
<protein>
    <submittedName>
        <fullName evidence="6">TetR family transcriptional regulator</fullName>
    </submittedName>
</protein>
<gene>
    <name evidence="6" type="ORF">CVO76_15100</name>
</gene>
<dbReference type="Gene3D" id="1.10.357.10">
    <property type="entry name" value="Tetracycline Repressor, domain 2"/>
    <property type="match status" value="1"/>
</dbReference>
<name>A0A2L0UHW2_9MICC</name>
<dbReference type="AlphaFoldDB" id="A0A2L0UHW2"/>
<dbReference type="Pfam" id="PF13305">
    <property type="entry name" value="TetR_C_33"/>
    <property type="match status" value="1"/>
</dbReference>
<dbReference type="Proteomes" id="UP000239187">
    <property type="component" value="Chromosome"/>
</dbReference>
<dbReference type="InterPro" id="IPR036271">
    <property type="entry name" value="Tet_transcr_reg_TetR-rel_C_sf"/>
</dbReference>
<reference evidence="6 7" key="1">
    <citation type="submission" date="2017-11" db="EMBL/GenBank/DDBJ databases">
        <title>Draft genome of Arthrobacter agilis strain UMCV2, a plant growth-promoting rhizobacterium and biocontrol capacity of phytopathogenic fungi.</title>
        <authorList>
            <person name="Martinez-Camara R."/>
            <person name="Santoyo G."/>
            <person name="Moreno-Hagelsieb G."/>
            <person name="Valencia-Cantero E."/>
        </authorList>
    </citation>
    <scope>NUCLEOTIDE SEQUENCE [LARGE SCALE GENOMIC DNA]</scope>
    <source>
        <strain evidence="6 7">UMCV2</strain>
    </source>
</reference>
<keyword evidence="3" id="KW-0804">Transcription</keyword>
<evidence type="ECO:0000256" key="2">
    <source>
        <dbReference type="ARBA" id="ARBA00023125"/>
    </source>
</evidence>
<keyword evidence="2 4" id="KW-0238">DNA-binding</keyword>
<dbReference type="InterPro" id="IPR009057">
    <property type="entry name" value="Homeodomain-like_sf"/>
</dbReference>
<dbReference type="PROSITE" id="PS50977">
    <property type="entry name" value="HTH_TETR_2"/>
    <property type="match status" value="1"/>
</dbReference>
<feature type="domain" description="HTH tetR-type" evidence="5">
    <location>
        <begin position="11"/>
        <end position="71"/>
    </location>
</feature>
<dbReference type="SUPFAM" id="SSF48498">
    <property type="entry name" value="Tetracyclin repressor-like, C-terminal domain"/>
    <property type="match status" value="1"/>
</dbReference>
<keyword evidence="1" id="KW-0805">Transcription regulation</keyword>
<evidence type="ECO:0000313" key="7">
    <source>
        <dbReference type="Proteomes" id="UP000239187"/>
    </source>
</evidence>
<evidence type="ECO:0000256" key="3">
    <source>
        <dbReference type="ARBA" id="ARBA00023163"/>
    </source>
</evidence>
<evidence type="ECO:0000259" key="5">
    <source>
        <dbReference type="PROSITE" id="PS50977"/>
    </source>
</evidence>
<dbReference type="Pfam" id="PF00440">
    <property type="entry name" value="TetR_N"/>
    <property type="match status" value="1"/>
</dbReference>
<proteinExistence type="predicted"/>